<evidence type="ECO:0000313" key="1">
    <source>
        <dbReference type="EMBL" id="WAQ93900.1"/>
    </source>
</evidence>
<evidence type="ECO:0000313" key="2">
    <source>
        <dbReference type="Proteomes" id="UP001164746"/>
    </source>
</evidence>
<organism evidence="1 2">
    <name type="scientific">Mya arenaria</name>
    <name type="common">Soft-shell clam</name>
    <dbReference type="NCBI Taxonomy" id="6604"/>
    <lineage>
        <taxon>Eukaryota</taxon>
        <taxon>Metazoa</taxon>
        <taxon>Spiralia</taxon>
        <taxon>Lophotrochozoa</taxon>
        <taxon>Mollusca</taxon>
        <taxon>Bivalvia</taxon>
        <taxon>Autobranchia</taxon>
        <taxon>Heteroconchia</taxon>
        <taxon>Euheterodonta</taxon>
        <taxon>Imparidentia</taxon>
        <taxon>Neoheterodontei</taxon>
        <taxon>Myida</taxon>
        <taxon>Myoidea</taxon>
        <taxon>Myidae</taxon>
        <taxon>Mya</taxon>
    </lineage>
</organism>
<protein>
    <submittedName>
        <fullName evidence="1">Uncharacterized protein</fullName>
    </submittedName>
</protein>
<reference evidence="1" key="1">
    <citation type="submission" date="2022-11" db="EMBL/GenBank/DDBJ databases">
        <title>Centuries of genome instability and evolution in soft-shell clam transmissible cancer (bioRxiv).</title>
        <authorList>
            <person name="Hart S.F.M."/>
            <person name="Yonemitsu M.A."/>
            <person name="Giersch R.M."/>
            <person name="Beal B.F."/>
            <person name="Arriagada G."/>
            <person name="Davis B.W."/>
            <person name="Ostrander E.A."/>
            <person name="Goff S.P."/>
            <person name="Metzger M.J."/>
        </authorList>
    </citation>
    <scope>NUCLEOTIDE SEQUENCE</scope>
    <source>
        <strain evidence="1">MELC-2E11</strain>
        <tissue evidence="1">Siphon/mantle</tissue>
    </source>
</reference>
<dbReference type="EMBL" id="CP111012">
    <property type="protein sequence ID" value="WAQ93900.1"/>
    <property type="molecule type" value="Genomic_DNA"/>
</dbReference>
<sequence length="49" mass="5738">MTITLNHWCKLATRTIILVNVNLIDKLLKVTLLFKINTYTCITNNHYDC</sequence>
<proteinExistence type="predicted"/>
<name>A0ABY7DB08_MYAAR</name>
<accession>A0ABY7DB08</accession>
<gene>
    <name evidence="1" type="ORF">MAR_006371</name>
</gene>
<keyword evidence="2" id="KW-1185">Reference proteome</keyword>
<dbReference type="Proteomes" id="UP001164746">
    <property type="component" value="Chromosome 1"/>
</dbReference>